<keyword evidence="4" id="KW-1185">Reference proteome</keyword>
<feature type="domain" description="Reverse transcriptase zinc-binding" evidence="2">
    <location>
        <begin position="552"/>
        <end position="619"/>
    </location>
</feature>
<dbReference type="PANTHER" id="PTHR33710">
    <property type="entry name" value="BNAC02G09200D PROTEIN"/>
    <property type="match status" value="1"/>
</dbReference>
<protein>
    <recommendedName>
        <fullName evidence="5">Reverse transcriptase zinc-binding domain-containing protein</fullName>
    </recommendedName>
</protein>
<dbReference type="EMBL" id="JANQDX010000006">
    <property type="protein sequence ID" value="KAL0923655.1"/>
    <property type="molecule type" value="Genomic_DNA"/>
</dbReference>
<name>A0ABD0VF13_DENTH</name>
<dbReference type="Proteomes" id="UP001552299">
    <property type="component" value="Unassembled WGS sequence"/>
</dbReference>
<evidence type="ECO:0000259" key="2">
    <source>
        <dbReference type="Pfam" id="PF13966"/>
    </source>
</evidence>
<evidence type="ECO:0008006" key="5">
    <source>
        <dbReference type="Google" id="ProtNLM"/>
    </source>
</evidence>
<dbReference type="Pfam" id="PF13966">
    <property type="entry name" value="zf-RVT"/>
    <property type="match status" value="1"/>
</dbReference>
<feature type="domain" description="Endonuclease/exonuclease/phosphatase" evidence="1">
    <location>
        <begin position="8"/>
        <end position="232"/>
    </location>
</feature>
<dbReference type="Gene3D" id="3.60.10.10">
    <property type="entry name" value="Endonuclease/exonuclease/phosphatase"/>
    <property type="match status" value="1"/>
</dbReference>
<sequence length="714" mass="81702">MSFLPFAAWNIRGFNRPDKVLSCKRLVASFKLDMICILENRIHLSSMLDPFFETSHQIFQFENSCHNFDLTPSGRIWIKWNASKLHFQPIHITAQAITGTCLVGNLPSFLISFIYASNLEADRKCLWDHLSSITPDPDTPWILLGDYNCCRYTSEKLGGKPLPPRGLTDLNSMIFNNCLEDLASVGCNYTWFNNRLVDPIYIKLDRVLVNVAWKSIFPNSFCSFQSPSCSDHTPIIMHSGDNSSSKHRFLFKNYWTKIDRYWSILLEAAYLPLSGNPVSHLCITLKMIKRSIKEESWANSSAINTHLESLHNLQSAILNQLHGDPHNTILGIRLKDTNQRIADFNTIHASWIIQRAKVNWLKHGEDDLKKLHMVSWKNICKPKQFGGLGIPSVEALQHAYNCSIIMRMYNTCSPLATWLVTKYHSPWCPPPAHATSLWNSICSSARLARSNFKFQVTPSAHISLLWDHWCSDSPFGLNTDGQYLRSAFNHHSSVGCLIMDLHWSLPEDMPMSLQAIISSIKIHDLESPSLLWDNRSNAVFRDFTKHFYCSLPEVSWANLIWHQKNPLRYSSITWLSIVGGLKTADALLTRNITVNPICNFCNSNPESVSHLFFECPFSYSIITNVIPGTNGLLLRPNILQLLVWISDSTAFSSKAKNLYFLVACCSVYHIWRERNERRFGIQFNCSASIIRKIKTAVFEKICRWKDAMDLLDML</sequence>
<dbReference type="SUPFAM" id="SSF56219">
    <property type="entry name" value="DNase I-like"/>
    <property type="match status" value="1"/>
</dbReference>
<evidence type="ECO:0000259" key="1">
    <source>
        <dbReference type="Pfam" id="PF03372"/>
    </source>
</evidence>
<proteinExistence type="predicted"/>
<dbReference type="InterPro" id="IPR036691">
    <property type="entry name" value="Endo/exonu/phosph_ase_sf"/>
</dbReference>
<comment type="caution">
    <text evidence="3">The sequence shown here is derived from an EMBL/GenBank/DDBJ whole genome shotgun (WGS) entry which is preliminary data.</text>
</comment>
<evidence type="ECO:0000313" key="3">
    <source>
        <dbReference type="EMBL" id="KAL0923655.1"/>
    </source>
</evidence>
<evidence type="ECO:0000313" key="4">
    <source>
        <dbReference type="Proteomes" id="UP001552299"/>
    </source>
</evidence>
<dbReference type="Pfam" id="PF03372">
    <property type="entry name" value="Exo_endo_phos"/>
    <property type="match status" value="1"/>
</dbReference>
<dbReference type="PANTHER" id="PTHR33710:SF79">
    <property type="entry name" value="OS06G0205337 PROTEIN"/>
    <property type="match status" value="1"/>
</dbReference>
<dbReference type="InterPro" id="IPR026960">
    <property type="entry name" value="RVT-Znf"/>
</dbReference>
<organism evidence="3 4">
    <name type="scientific">Dendrobium thyrsiflorum</name>
    <name type="common">Pinecone-like raceme dendrobium</name>
    <name type="synonym">Orchid</name>
    <dbReference type="NCBI Taxonomy" id="117978"/>
    <lineage>
        <taxon>Eukaryota</taxon>
        <taxon>Viridiplantae</taxon>
        <taxon>Streptophyta</taxon>
        <taxon>Embryophyta</taxon>
        <taxon>Tracheophyta</taxon>
        <taxon>Spermatophyta</taxon>
        <taxon>Magnoliopsida</taxon>
        <taxon>Liliopsida</taxon>
        <taxon>Asparagales</taxon>
        <taxon>Orchidaceae</taxon>
        <taxon>Epidendroideae</taxon>
        <taxon>Malaxideae</taxon>
        <taxon>Dendrobiinae</taxon>
        <taxon>Dendrobium</taxon>
    </lineage>
</organism>
<reference evidence="3 4" key="1">
    <citation type="journal article" date="2024" name="Plant Biotechnol. J.">
        <title>Dendrobium thyrsiflorum genome and its molecular insights into genes involved in important horticultural traits.</title>
        <authorList>
            <person name="Chen B."/>
            <person name="Wang J.Y."/>
            <person name="Zheng P.J."/>
            <person name="Li K.L."/>
            <person name="Liang Y.M."/>
            <person name="Chen X.F."/>
            <person name="Zhang C."/>
            <person name="Zhao X."/>
            <person name="He X."/>
            <person name="Zhang G.Q."/>
            <person name="Liu Z.J."/>
            <person name="Xu Q."/>
        </authorList>
    </citation>
    <scope>NUCLEOTIDE SEQUENCE [LARGE SCALE GENOMIC DNA]</scope>
    <source>
        <strain evidence="3">GZMU011</strain>
    </source>
</reference>
<dbReference type="AlphaFoldDB" id="A0ABD0VF13"/>
<accession>A0ABD0VF13</accession>
<gene>
    <name evidence="3" type="ORF">M5K25_007721</name>
</gene>
<dbReference type="InterPro" id="IPR005135">
    <property type="entry name" value="Endo/exonuclease/phosphatase"/>
</dbReference>